<comment type="caution">
    <text evidence="4">The sequence shown here is derived from an EMBL/GenBank/DDBJ whole genome shotgun (WGS) entry which is preliminary data.</text>
</comment>
<dbReference type="OrthoDB" id="9807744at2"/>
<dbReference type="InterPro" id="IPR052529">
    <property type="entry name" value="Bact_Transport_Assoc"/>
</dbReference>
<feature type="transmembrane region" description="Helical" evidence="2">
    <location>
        <begin position="347"/>
        <end position="368"/>
    </location>
</feature>
<dbReference type="Proteomes" id="UP000019678">
    <property type="component" value="Unassembled WGS sequence"/>
</dbReference>
<dbReference type="Pfam" id="PF04235">
    <property type="entry name" value="DUF418"/>
    <property type="match status" value="1"/>
</dbReference>
<dbReference type="eggNOG" id="COG2311">
    <property type="taxonomic scope" value="Bacteria"/>
</dbReference>
<dbReference type="PANTHER" id="PTHR30590">
    <property type="entry name" value="INNER MEMBRANE PROTEIN"/>
    <property type="match status" value="1"/>
</dbReference>
<feature type="transmembrane region" description="Helical" evidence="2">
    <location>
        <begin position="419"/>
        <end position="440"/>
    </location>
</feature>
<protein>
    <recommendedName>
        <fullName evidence="3">DUF418 domain-containing protein</fullName>
    </recommendedName>
</protein>
<feature type="transmembrane region" description="Helical" evidence="2">
    <location>
        <begin position="191"/>
        <end position="210"/>
    </location>
</feature>
<evidence type="ECO:0000259" key="3">
    <source>
        <dbReference type="Pfam" id="PF04235"/>
    </source>
</evidence>
<dbReference type="EMBL" id="ASRX01000088">
    <property type="protein sequence ID" value="EYF01121.1"/>
    <property type="molecule type" value="Genomic_DNA"/>
</dbReference>
<feature type="transmembrane region" description="Helical" evidence="2">
    <location>
        <begin position="308"/>
        <end position="327"/>
    </location>
</feature>
<evidence type="ECO:0000256" key="1">
    <source>
        <dbReference type="SAM" id="MobiDB-lite"/>
    </source>
</evidence>
<dbReference type="InterPro" id="IPR007349">
    <property type="entry name" value="DUF418"/>
</dbReference>
<proteinExistence type="predicted"/>
<feature type="transmembrane region" description="Helical" evidence="2">
    <location>
        <begin position="64"/>
        <end position="81"/>
    </location>
</feature>
<dbReference type="RefSeq" id="WP_052376690.1">
    <property type="nucleotide sequence ID" value="NZ_ASRX01000088.1"/>
</dbReference>
<reference evidence="4 5" key="1">
    <citation type="submission" date="2013-05" db="EMBL/GenBank/DDBJ databases">
        <title>Genome assembly of Chondromyces apiculatus DSM 436.</title>
        <authorList>
            <person name="Sharma G."/>
            <person name="Khatri I."/>
            <person name="Kaur C."/>
            <person name="Mayilraj S."/>
            <person name="Subramanian S."/>
        </authorList>
    </citation>
    <scope>NUCLEOTIDE SEQUENCE [LARGE SCALE GENOMIC DNA]</scope>
    <source>
        <strain evidence="4 5">DSM 436</strain>
    </source>
</reference>
<accession>A0A017SXW1</accession>
<sequence>MSTETVPEEGDGGPRAPAEVPAAQASEASPERTPAGEAQARAEDEAADIARPVNTGERMTVIDTLRGFALGGVFLSNLYVWQSGRIFLSMERMKELMAVPLNIVIGTVLGFTLFGRAMTVFTFLFGLGFAIQMERAAARGDTTGRVYARRLGLMFLIGVTHLLLLWYGDILHLYAMVGLLLLLLRRLPDRAVLVLGLVLVIGGELGGRYLPTFVPRLWHSKEELEAIAALERAHNMAWRAEAFAGFTSGAYLDVVRANVMTWWETFFSLRHLGGNLAVLGKFLIGAYFGRRRLFREVPAHRTLFRRMVGYGLLVGLIGGAVNALTRLPSMQTRLGPDSLLMQIVSPVTSEMATLGMASFYIGGVTLLYQHAPWRKVLSVVAPAGQMALTNYLSQSAFSLVIFTGVGFGLLGQLNPLGCVVLVAVLFTLQVAFSHVWLAFFRFGPAEWVWRSLTYGKAQPMRKPRGAAT</sequence>
<dbReference type="PANTHER" id="PTHR30590:SF2">
    <property type="entry name" value="INNER MEMBRANE PROTEIN"/>
    <property type="match status" value="1"/>
</dbReference>
<organism evidence="4 5">
    <name type="scientific">Chondromyces apiculatus DSM 436</name>
    <dbReference type="NCBI Taxonomy" id="1192034"/>
    <lineage>
        <taxon>Bacteria</taxon>
        <taxon>Pseudomonadati</taxon>
        <taxon>Myxococcota</taxon>
        <taxon>Polyangia</taxon>
        <taxon>Polyangiales</taxon>
        <taxon>Polyangiaceae</taxon>
        <taxon>Chondromyces</taxon>
    </lineage>
</organism>
<feature type="transmembrane region" description="Helical" evidence="2">
    <location>
        <begin position="396"/>
        <end position="413"/>
    </location>
</feature>
<keyword evidence="2" id="KW-0472">Membrane</keyword>
<evidence type="ECO:0000313" key="4">
    <source>
        <dbReference type="EMBL" id="EYF01121.1"/>
    </source>
</evidence>
<feature type="transmembrane region" description="Helical" evidence="2">
    <location>
        <begin position="269"/>
        <end position="288"/>
    </location>
</feature>
<keyword evidence="2" id="KW-1133">Transmembrane helix</keyword>
<feature type="compositionally biased region" description="Acidic residues" evidence="1">
    <location>
        <begin position="1"/>
        <end position="11"/>
    </location>
</feature>
<dbReference type="STRING" id="1192034.CAP_8626"/>
<evidence type="ECO:0000256" key="2">
    <source>
        <dbReference type="SAM" id="Phobius"/>
    </source>
</evidence>
<feature type="transmembrane region" description="Helical" evidence="2">
    <location>
        <begin position="151"/>
        <end position="184"/>
    </location>
</feature>
<feature type="transmembrane region" description="Helical" evidence="2">
    <location>
        <begin position="101"/>
        <end position="131"/>
    </location>
</feature>
<gene>
    <name evidence="4" type="ORF">CAP_8626</name>
</gene>
<dbReference type="AlphaFoldDB" id="A0A017SXW1"/>
<keyword evidence="5" id="KW-1185">Reference proteome</keyword>
<evidence type="ECO:0000313" key="5">
    <source>
        <dbReference type="Proteomes" id="UP000019678"/>
    </source>
</evidence>
<name>A0A017SXW1_9BACT</name>
<keyword evidence="2" id="KW-0812">Transmembrane</keyword>
<feature type="region of interest" description="Disordered" evidence="1">
    <location>
        <begin position="1"/>
        <end position="49"/>
    </location>
</feature>
<feature type="domain" description="DUF418" evidence="3">
    <location>
        <begin position="288"/>
        <end position="456"/>
    </location>
</feature>